<dbReference type="STRING" id="3076.A0A2P6TNP1"/>
<accession>A0A2P6TNP1</accession>
<evidence type="ECO:0000256" key="1">
    <source>
        <dbReference type="ARBA" id="ARBA00000971"/>
    </source>
</evidence>
<name>A0A2P6TNP1_CHLSO</name>
<dbReference type="PANTHER" id="PTHR45779">
    <property type="entry name" value="PEPTIDYLPROLYL ISOMERASE"/>
    <property type="match status" value="1"/>
</dbReference>
<dbReference type="GO" id="GO:0003755">
    <property type="term" value="F:peptidyl-prolyl cis-trans isomerase activity"/>
    <property type="evidence" value="ECO:0007669"/>
    <property type="project" value="UniProtKB-KW"/>
</dbReference>
<evidence type="ECO:0000256" key="4">
    <source>
        <dbReference type="ARBA" id="ARBA00023235"/>
    </source>
</evidence>
<dbReference type="InterPro" id="IPR001179">
    <property type="entry name" value="PPIase_FKBP_dom"/>
</dbReference>
<evidence type="ECO:0000256" key="3">
    <source>
        <dbReference type="ARBA" id="ARBA00023110"/>
    </source>
</evidence>
<keyword evidence="3 5" id="KW-0697">Rotamase</keyword>
<reference evidence="8 9" key="1">
    <citation type="journal article" date="2018" name="Plant J.">
        <title>Genome sequences of Chlorella sorokiniana UTEX 1602 and Micractinium conductrix SAG 241.80: implications to maltose excretion by a green alga.</title>
        <authorList>
            <person name="Arriola M.B."/>
            <person name="Velmurugan N."/>
            <person name="Zhang Y."/>
            <person name="Plunkett M.H."/>
            <person name="Hondzo H."/>
            <person name="Barney B.M."/>
        </authorList>
    </citation>
    <scope>NUCLEOTIDE SEQUENCE [LARGE SCALE GENOMIC DNA]</scope>
    <source>
        <strain evidence="9">UTEX 1602</strain>
    </source>
</reference>
<evidence type="ECO:0000259" key="7">
    <source>
        <dbReference type="PROSITE" id="PS50059"/>
    </source>
</evidence>
<dbReference type="SUPFAM" id="SSF54534">
    <property type="entry name" value="FKBP-like"/>
    <property type="match status" value="1"/>
</dbReference>
<feature type="chain" id="PRO_5015187704" description="peptidylprolyl isomerase" evidence="6">
    <location>
        <begin position="23"/>
        <end position="136"/>
    </location>
</feature>
<proteinExistence type="predicted"/>
<sequence>MVSRRAFVALALVLLAVAGAHASEKLKITILKKAEKCDVTAENGDTVEVHYRGTLTDGKQFDASYDRGEPFSFRLGQGMVIKGWDKGVKGMCVGEKRKLVIPPHLGYGDRGAGGLIPGGATLIFEVELLGVKGKSA</sequence>
<keyword evidence="6" id="KW-0732">Signal</keyword>
<feature type="domain" description="PPIase FKBP-type" evidence="7">
    <location>
        <begin position="44"/>
        <end position="132"/>
    </location>
</feature>
<evidence type="ECO:0000313" key="9">
    <source>
        <dbReference type="Proteomes" id="UP000239899"/>
    </source>
</evidence>
<dbReference type="PANTHER" id="PTHR45779:SF7">
    <property type="entry name" value="PEPTIDYLPROLYL ISOMERASE"/>
    <property type="match status" value="1"/>
</dbReference>
<dbReference type="InterPro" id="IPR046357">
    <property type="entry name" value="PPIase_dom_sf"/>
</dbReference>
<dbReference type="FunFam" id="3.10.50.40:FF:000006">
    <property type="entry name" value="Peptidyl-prolyl cis-trans isomerase"/>
    <property type="match status" value="1"/>
</dbReference>
<keyword evidence="9" id="KW-1185">Reference proteome</keyword>
<dbReference type="OrthoDB" id="1902587at2759"/>
<evidence type="ECO:0000256" key="6">
    <source>
        <dbReference type="SAM" id="SignalP"/>
    </source>
</evidence>
<dbReference type="PROSITE" id="PS50059">
    <property type="entry name" value="FKBP_PPIASE"/>
    <property type="match status" value="1"/>
</dbReference>
<evidence type="ECO:0000256" key="5">
    <source>
        <dbReference type="PROSITE-ProRule" id="PRU00277"/>
    </source>
</evidence>
<dbReference type="AlphaFoldDB" id="A0A2P6TNP1"/>
<gene>
    <name evidence="8" type="ORF">C2E21_5542</name>
</gene>
<dbReference type="EMBL" id="LHPG02000010">
    <property type="protein sequence ID" value="PRW50961.1"/>
    <property type="molecule type" value="Genomic_DNA"/>
</dbReference>
<comment type="catalytic activity">
    <reaction evidence="1 5">
        <text>[protein]-peptidylproline (omega=180) = [protein]-peptidylproline (omega=0)</text>
        <dbReference type="Rhea" id="RHEA:16237"/>
        <dbReference type="Rhea" id="RHEA-COMP:10747"/>
        <dbReference type="Rhea" id="RHEA-COMP:10748"/>
        <dbReference type="ChEBI" id="CHEBI:83833"/>
        <dbReference type="ChEBI" id="CHEBI:83834"/>
        <dbReference type="EC" id="5.2.1.8"/>
    </reaction>
</comment>
<dbReference type="GO" id="GO:0005783">
    <property type="term" value="C:endoplasmic reticulum"/>
    <property type="evidence" value="ECO:0007669"/>
    <property type="project" value="TreeGrafter"/>
</dbReference>
<dbReference type="Gene3D" id="3.10.50.40">
    <property type="match status" value="1"/>
</dbReference>
<feature type="signal peptide" evidence="6">
    <location>
        <begin position="1"/>
        <end position="22"/>
    </location>
</feature>
<dbReference type="InterPro" id="IPR044609">
    <property type="entry name" value="FKBP2/11"/>
</dbReference>
<dbReference type="Proteomes" id="UP000239899">
    <property type="component" value="Unassembled WGS sequence"/>
</dbReference>
<keyword evidence="4 5" id="KW-0413">Isomerase</keyword>
<protein>
    <recommendedName>
        <fullName evidence="2 5">peptidylprolyl isomerase</fullName>
        <ecNumber evidence="2 5">5.2.1.8</ecNumber>
    </recommendedName>
</protein>
<comment type="caution">
    <text evidence="8">The sequence shown here is derived from an EMBL/GenBank/DDBJ whole genome shotgun (WGS) entry which is preliminary data.</text>
</comment>
<organism evidence="8 9">
    <name type="scientific">Chlorella sorokiniana</name>
    <name type="common">Freshwater green alga</name>
    <dbReference type="NCBI Taxonomy" id="3076"/>
    <lineage>
        <taxon>Eukaryota</taxon>
        <taxon>Viridiplantae</taxon>
        <taxon>Chlorophyta</taxon>
        <taxon>core chlorophytes</taxon>
        <taxon>Trebouxiophyceae</taxon>
        <taxon>Chlorellales</taxon>
        <taxon>Chlorellaceae</taxon>
        <taxon>Chlorella clade</taxon>
        <taxon>Chlorella</taxon>
    </lineage>
</organism>
<evidence type="ECO:0000313" key="8">
    <source>
        <dbReference type="EMBL" id="PRW50961.1"/>
    </source>
</evidence>
<dbReference type="Pfam" id="PF00254">
    <property type="entry name" value="FKBP_C"/>
    <property type="match status" value="1"/>
</dbReference>
<dbReference type="EC" id="5.2.1.8" evidence="2 5"/>
<evidence type="ECO:0000256" key="2">
    <source>
        <dbReference type="ARBA" id="ARBA00013194"/>
    </source>
</evidence>